<evidence type="ECO:0000256" key="1">
    <source>
        <dbReference type="ARBA" id="ARBA00022448"/>
    </source>
</evidence>
<dbReference type="SUPFAM" id="SSF52540">
    <property type="entry name" value="P-loop containing nucleoside triphosphate hydrolases"/>
    <property type="match status" value="1"/>
</dbReference>
<keyword evidence="2" id="KW-0547">Nucleotide-binding</keyword>
<dbReference type="PROSITE" id="PS50893">
    <property type="entry name" value="ABC_TRANSPORTER_2"/>
    <property type="match status" value="1"/>
</dbReference>
<dbReference type="Proteomes" id="UP000321261">
    <property type="component" value="Unassembled WGS sequence"/>
</dbReference>
<dbReference type="Gene3D" id="3.40.50.300">
    <property type="entry name" value="P-loop containing nucleotide triphosphate hydrolases"/>
    <property type="match status" value="1"/>
</dbReference>
<reference evidence="5 6" key="1">
    <citation type="submission" date="2019-06" db="EMBL/GenBank/DDBJ databases">
        <title>Sequencing the genomes of 1000 actinobacteria strains.</title>
        <authorList>
            <person name="Klenk H.-P."/>
        </authorList>
    </citation>
    <scope>NUCLEOTIDE SEQUENCE [LARGE SCALE GENOMIC DNA]</scope>
    <source>
        <strain evidence="5 6">DSM 45671</strain>
    </source>
</reference>
<evidence type="ECO:0000313" key="5">
    <source>
        <dbReference type="EMBL" id="TWF75214.1"/>
    </source>
</evidence>
<name>A0A561SK50_9PSEU</name>
<evidence type="ECO:0000259" key="4">
    <source>
        <dbReference type="PROSITE" id="PS50893"/>
    </source>
</evidence>
<evidence type="ECO:0000313" key="6">
    <source>
        <dbReference type="Proteomes" id="UP000321261"/>
    </source>
</evidence>
<keyword evidence="1" id="KW-0813">Transport</keyword>
<dbReference type="EMBL" id="VIWU01000001">
    <property type="protein sequence ID" value="TWF75214.1"/>
    <property type="molecule type" value="Genomic_DNA"/>
</dbReference>
<dbReference type="InterPro" id="IPR050166">
    <property type="entry name" value="ABC_transporter_ATP-bind"/>
</dbReference>
<dbReference type="AlphaFoldDB" id="A0A561SK50"/>
<evidence type="ECO:0000256" key="2">
    <source>
        <dbReference type="ARBA" id="ARBA00022741"/>
    </source>
</evidence>
<proteinExistence type="predicted"/>
<gene>
    <name evidence="5" type="ORF">FHX44_111098</name>
</gene>
<dbReference type="InterPro" id="IPR003439">
    <property type="entry name" value="ABC_transporter-like_ATP-bd"/>
</dbReference>
<evidence type="ECO:0000256" key="3">
    <source>
        <dbReference type="ARBA" id="ARBA00022840"/>
    </source>
</evidence>
<sequence>MAEPYLVIDNVRKQFPRRGEPPLTVIDGLNVAVEHGSLLSILGPSGCGKSTLLNMINGLDDVTSGRIMINGHTVSVRSRSAVRIGVVFQEPRLLPWRTVRDNVRLPLDELDVPRAEADRRVQRYLDLVGLGEFGDYYPLRLSGGMQQRVALARGLAIEPDLLLADEPFSALDEITARKLRQEFTDIWRATGRTVLFVTHNIREAVFLSTRMLVVTARPCTTHMDIAIDVPYPRVPEDDRLFEIEKQVTRDFIRMEDAASADRTAERTAAV</sequence>
<dbReference type="OrthoDB" id="4533303at2"/>
<comment type="caution">
    <text evidence="5">The sequence shown here is derived from an EMBL/GenBank/DDBJ whole genome shotgun (WGS) entry which is preliminary data.</text>
</comment>
<dbReference type="SMART" id="SM00382">
    <property type="entry name" value="AAA"/>
    <property type="match status" value="1"/>
</dbReference>
<dbReference type="RefSeq" id="WP_147254455.1">
    <property type="nucleotide sequence ID" value="NZ_VIWU01000001.1"/>
</dbReference>
<dbReference type="PANTHER" id="PTHR42788:SF13">
    <property type="entry name" value="ALIPHATIC SULFONATES IMPORT ATP-BINDING PROTEIN SSUB"/>
    <property type="match status" value="1"/>
</dbReference>
<dbReference type="PANTHER" id="PTHR42788">
    <property type="entry name" value="TAURINE IMPORT ATP-BINDING PROTEIN-RELATED"/>
    <property type="match status" value="1"/>
</dbReference>
<dbReference type="InterPro" id="IPR003593">
    <property type="entry name" value="AAA+_ATPase"/>
</dbReference>
<dbReference type="InterPro" id="IPR027417">
    <property type="entry name" value="P-loop_NTPase"/>
</dbReference>
<dbReference type="GO" id="GO:0016887">
    <property type="term" value="F:ATP hydrolysis activity"/>
    <property type="evidence" value="ECO:0007669"/>
    <property type="project" value="InterPro"/>
</dbReference>
<dbReference type="CDD" id="cd03293">
    <property type="entry name" value="ABC_NrtD_SsuB_transporters"/>
    <property type="match status" value="1"/>
</dbReference>
<dbReference type="PROSITE" id="PS00211">
    <property type="entry name" value="ABC_TRANSPORTER_1"/>
    <property type="match status" value="1"/>
</dbReference>
<dbReference type="Pfam" id="PF00005">
    <property type="entry name" value="ABC_tran"/>
    <property type="match status" value="1"/>
</dbReference>
<accession>A0A561SK50</accession>
<dbReference type="GO" id="GO:0005524">
    <property type="term" value="F:ATP binding"/>
    <property type="evidence" value="ECO:0007669"/>
    <property type="project" value="UniProtKB-KW"/>
</dbReference>
<feature type="domain" description="ABC transporter" evidence="4">
    <location>
        <begin position="6"/>
        <end position="241"/>
    </location>
</feature>
<keyword evidence="6" id="KW-1185">Reference proteome</keyword>
<organism evidence="5 6">
    <name type="scientific">Pseudonocardia hierapolitana</name>
    <dbReference type="NCBI Taxonomy" id="1128676"/>
    <lineage>
        <taxon>Bacteria</taxon>
        <taxon>Bacillati</taxon>
        <taxon>Actinomycetota</taxon>
        <taxon>Actinomycetes</taxon>
        <taxon>Pseudonocardiales</taxon>
        <taxon>Pseudonocardiaceae</taxon>
        <taxon>Pseudonocardia</taxon>
    </lineage>
</organism>
<keyword evidence="3 5" id="KW-0067">ATP-binding</keyword>
<dbReference type="InterPro" id="IPR017871">
    <property type="entry name" value="ABC_transporter-like_CS"/>
</dbReference>
<protein>
    <submittedName>
        <fullName evidence="5">NitT/TauT family transport system ATP-binding protein</fullName>
    </submittedName>
</protein>